<feature type="domain" description="N-acetyltransferase" evidence="4">
    <location>
        <begin position="4"/>
        <end position="161"/>
    </location>
</feature>
<evidence type="ECO:0000259" key="4">
    <source>
        <dbReference type="PROSITE" id="PS51186"/>
    </source>
</evidence>
<evidence type="ECO:0000256" key="1">
    <source>
        <dbReference type="ARBA" id="ARBA00022679"/>
    </source>
</evidence>
<organism evidence="5 6">
    <name type="scientific">Metallococcus carri</name>
    <dbReference type="NCBI Taxonomy" id="1656884"/>
    <lineage>
        <taxon>Bacteria</taxon>
        <taxon>Bacillati</taxon>
        <taxon>Actinomycetota</taxon>
        <taxon>Actinomycetes</taxon>
        <taxon>Micrococcales</taxon>
        <taxon>Dermacoccaceae</taxon>
        <taxon>Metallococcus</taxon>
    </lineage>
</organism>
<dbReference type="GO" id="GO:0016747">
    <property type="term" value="F:acyltransferase activity, transferring groups other than amino-acyl groups"/>
    <property type="evidence" value="ECO:0007669"/>
    <property type="project" value="InterPro"/>
</dbReference>
<name>A0A967B0M5_9MICO</name>
<comment type="caution">
    <text evidence="5">The sequence shown here is derived from an EMBL/GenBank/DDBJ whole genome shotgun (WGS) entry which is preliminary data.</text>
</comment>
<dbReference type="SUPFAM" id="SSF55729">
    <property type="entry name" value="Acyl-CoA N-acyltransferases (Nat)"/>
    <property type="match status" value="1"/>
</dbReference>
<keyword evidence="1" id="KW-0808">Transferase</keyword>
<dbReference type="PROSITE" id="PS51186">
    <property type="entry name" value="GNAT"/>
    <property type="match status" value="1"/>
</dbReference>
<gene>
    <name evidence="5" type="ORF">G9U51_08935</name>
</gene>
<accession>A0A967B0M5</accession>
<dbReference type="Pfam" id="PF00583">
    <property type="entry name" value="Acetyltransf_1"/>
    <property type="match status" value="1"/>
</dbReference>
<reference evidence="5" key="1">
    <citation type="submission" date="2020-03" db="EMBL/GenBank/DDBJ databases">
        <title>Draft sequencing of Calidifontibacter sp. DB0510.</title>
        <authorList>
            <person name="Kim D.-U."/>
        </authorList>
    </citation>
    <scope>NUCLEOTIDE SEQUENCE</scope>
    <source>
        <strain evidence="5">DB0510</strain>
    </source>
</reference>
<evidence type="ECO:0000256" key="2">
    <source>
        <dbReference type="ARBA" id="ARBA00023315"/>
    </source>
</evidence>
<keyword evidence="2" id="KW-0012">Acyltransferase</keyword>
<evidence type="ECO:0000313" key="6">
    <source>
        <dbReference type="Proteomes" id="UP000744769"/>
    </source>
</evidence>
<proteinExistence type="predicted"/>
<dbReference type="AlphaFoldDB" id="A0A967B0M5"/>
<dbReference type="InterPro" id="IPR050832">
    <property type="entry name" value="Bact_Acetyltransf"/>
</dbReference>
<dbReference type="InterPro" id="IPR000182">
    <property type="entry name" value="GNAT_dom"/>
</dbReference>
<dbReference type="EMBL" id="JAAOIV010000005">
    <property type="protein sequence ID" value="NHN55897.1"/>
    <property type="molecule type" value="Genomic_DNA"/>
</dbReference>
<evidence type="ECO:0000313" key="5">
    <source>
        <dbReference type="EMBL" id="NHN55897.1"/>
    </source>
</evidence>
<dbReference type="Gene3D" id="3.40.630.30">
    <property type="match status" value="1"/>
</dbReference>
<dbReference type="PANTHER" id="PTHR43877">
    <property type="entry name" value="AMINOALKYLPHOSPHONATE N-ACETYLTRANSFERASE-RELATED-RELATED"/>
    <property type="match status" value="1"/>
</dbReference>
<keyword evidence="6" id="KW-1185">Reference proteome</keyword>
<feature type="region of interest" description="Disordered" evidence="3">
    <location>
        <begin position="145"/>
        <end position="170"/>
    </location>
</feature>
<evidence type="ECO:0000256" key="3">
    <source>
        <dbReference type="SAM" id="MobiDB-lite"/>
    </source>
</evidence>
<feature type="compositionally biased region" description="Polar residues" evidence="3">
    <location>
        <begin position="161"/>
        <end position="170"/>
    </location>
</feature>
<dbReference type="InterPro" id="IPR016181">
    <property type="entry name" value="Acyl_CoA_acyltransferase"/>
</dbReference>
<protein>
    <submittedName>
        <fullName evidence="5">GNAT family N-acetyltransferase</fullName>
    </submittedName>
</protein>
<dbReference type="Proteomes" id="UP000744769">
    <property type="component" value="Unassembled WGS sequence"/>
</dbReference>
<sequence>MSDVTIRQAQGDDLQAVLYVGHSTWPPTYGPIAGDDYVAMGLAKWWTADATIPAIRAGRVTVAEVDGKVVGVATVGPQDGHLMLWKLYVLPGQQGHGIGQALMAAVLDQAREGGFAQVRLSYLDGNTSAARFYAKAGFEEFDRECGGSGLPDSVWVRRSVDPQQQTGEAR</sequence>
<dbReference type="CDD" id="cd04301">
    <property type="entry name" value="NAT_SF"/>
    <property type="match status" value="1"/>
</dbReference>
<dbReference type="RefSeq" id="WP_166196119.1">
    <property type="nucleotide sequence ID" value="NZ_JAAOIV010000005.1"/>
</dbReference>